<sequence>MNPLSPLASRALDPLSSLKRFFGNATRRSDRREVTPGRAPAMIEALTERIVPATFVLNSSTLVVTLAADESVTLTATGNNDASDGAQLSLDGTTWTGVDNAPTILGNGEEVLRFANNDRNVTQVVINGEANNAVTLAETSAPFASELSITLEQGDAITNSGAFGLLNDKLTVVASGVDFTQSPNGGLSLGDRALFQLGTSGDLRLDSSNNFSNGHLVWVDGNDVVVVDNDNVQFASSFINGDLEVRSARGIADDGGVHVLGTTTLEAGSGQKIDFDHQRTRFVGPVHATTDGGDVYLEIRSDDLTLGAVNTDGGSVYLLGNNISQTAAIDTSNNNGTAFGDVEASSSIGGDIVLDHPDNHFDAAGGAHVVIANLGSGAFNSLSVFTKGDLDFIDVSGIRIQHELSLGAQGSVTTTNGQPLTAYGLTTVTAGGAVDMYHASKLNELAVFQSSADAMVKVGHYDNLTFWGEVAGTLHVEVGRNLILGGGGDLTLTGDQDAFFATNETIEILDTTVNLGGGRSEFLINDGAPVVVTSTNGTGTLFVGRDGEVTVSSGGSVRIGAGSVLAGEGYVNVSNGGVTVEPTAKVGASGEASPDNLGISGDLTFGAGAIFVQEIAGTRSREFGTMSVDGTVDITNADLTFDLEGYTAQIGDRFTILVATNLTGGFRNLDENNQITVDEVTFQITTTTSMVRLEVVAVAPPNPFEGIGVYRSSTAEFVFNTSDVFDFDPNQYFSVVFGNPRDKGFVGDFTGDGSPNVAVYRDLTLFLPIPIPFDAFFIINTSPIDDFDPDSFVVTPFIGVGFEQPFAGDWDGDGDDDLGLYRNATATYVAANLPPIAPRQTGLVGFDTIRNLVFGNPSTEQNPTDAPAVGRFNASYAADQIGFGSQGRLYMADIDIATLPAGNTSIDAYAIPSPEFFGATGDQQLNGQFAVDSTGLDQRGIFRAAAATFSISSGSQPNIIFGQAGDRAIAGNWIGLDLPTTESQIDLFFENDS</sequence>
<dbReference type="OrthoDB" id="239437at2"/>
<dbReference type="InterPro" id="IPR043709">
    <property type="entry name" value="DUF5649"/>
</dbReference>
<keyword evidence="2" id="KW-1185">Reference proteome</keyword>
<reference evidence="1 2" key="1">
    <citation type="submission" date="2019-02" db="EMBL/GenBank/DDBJ databases">
        <title>Deep-cultivation of Planctomycetes and their phenomic and genomic characterization uncovers novel biology.</title>
        <authorList>
            <person name="Wiegand S."/>
            <person name="Jogler M."/>
            <person name="Boedeker C."/>
            <person name="Pinto D."/>
            <person name="Vollmers J."/>
            <person name="Rivas-Marin E."/>
            <person name="Kohn T."/>
            <person name="Peeters S.H."/>
            <person name="Heuer A."/>
            <person name="Rast P."/>
            <person name="Oberbeckmann S."/>
            <person name="Bunk B."/>
            <person name="Jeske O."/>
            <person name="Meyerdierks A."/>
            <person name="Storesund J.E."/>
            <person name="Kallscheuer N."/>
            <person name="Luecker S."/>
            <person name="Lage O.M."/>
            <person name="Pohl T."/>
            <person name="Merkel B.J."/>
            <person name="Hornburger P."/>
            <person name="Mueller R.-W."/>
            <person name="Bruemmer F."/>
            <person name="Labrenz M."/>
            <person name="Spormann A.M."/>
            <person name="Op den Camp H."/>
            <person name="Overmann J."/>
            <person name="Amann R."/>
            <person name="Jetten M.S.M."/>
            <person name="Mascher T."/>
            <person name="Medema M.H."/>
            <person name="Devos D.P."/>
            <person name="Kaster A.-K."/>
            <person name="Ovreas L."/>
            <person name="Rohde M."/>
            <person name="Galperin M.Y."/>
            <person name="Jogler C."/>
        </authorList>
    </citation>
    <scope>NUCLEOTIDE SEQUENCE [LARGE SCALE GENOMIC DNA]</scope>
    <source>
        <strain evidence="1 2">Pan216</strain>
    </source>
</reference>
<proteinExistence type="predicted"/>
<dbReference type="EMBL" id="CP036279">
    <property type="protein sequence ID" value="QDU63891.1"/>
    <property type="molecule type" value="Genomic_DNA"/>
</dbReference>
<name>A0A518BA84_9BACT</name>
<gene>
    <name evidence="1" type="ORF">Pan216_47720</name>
</gene>
<accession>A0A518BA84</accession>
<protein>
    <submittedName>
        <fullName evidence="1">Uncharacterized protein</fullName>
    </submittedName>
</protein>
<dbReference type="Proteomes" id="UP000317093">
    <property type="component" value="Chromosome"/>
</dbReference>
<dbReference type="Pfam" id="PF18886">
    <property type="entry name" value="DUF5649"/>
    <property type="match status" value="2"/>
</dbReference>
<dbReference type="KEGG" id="knv:Pan216_47720"/>
<evidence type="ECO:0000313" key="2">
    <source>
        <dbReference type="Proteomes" id="UP000317093"/>
    </source>
</evidence>
<dbReference type="RefSeq" id="WP_145261703.1">
    <property type="nucleotide sequence ID" value="NZ_CP036279.1"/>
</dbReference>
<evidence type="ECO:0000313" key="1">
    <source>
        <dbReference type="EMBL" id="QDU63891.1"/>
    </source>
</evidence>
<dbReference type="AlphaFoldDB" id="A0A518BA84"/>
<organism evidence="1 2">
    <name type="scientific">Kolteria novifilia</name>
    <dbReference type="NCBI Taxonomy" id="2527975"/>
    <lineage>
        <taxon>Bacteria</taxon>
        <taxon>Pseudomonadati</taxon>
        <taxon>Planctomycetota</taxon>
        <taxon>Planctomycetia</taxon>
        <taxon>Kolteriales</taxon>
        <taxon>Kolteriaceae</taxon>
        <taxon>Kolteria</taxon>
    </lineage>
</organism>